<accession>A0AAW7R0S7</accession>
<dbReference type="PROSITE" id="PS50006">
    <property type="entry name" value="FHA_DOMAIN"/>
    <property type="match status" value="1"/>
</dbReference>
<dbReference type="InterPro" id="IPR008984">
    <property type="entry name" value="SMAD_FHA_dom_sf"/>
</dbReference>
<dbReference type="InterPro" id="IPR000253">
    <property type="entry name" value="FHA_dom"/>
</dbReference>
<protein>
    <submittedName>
        <fullName evidence="2">FHA domain-containing protein</fullName>
    </submittedName>
</protein>
<evidence type="ECO:0000313" key="3">
    <source>
        <dbReference type="EMBL" id="MDN7130060.1"/>
    </source>
</evidence>
<evidence type="ECO:0000313" key="4">
    <source>
        <dbReference type="Proteomes" id="UP001169491"/>
    </source>
</evidence>
<dbReference type="SMART" id="SM00065">
    <property type="entry name" value="GAF"/>
    <property type="match status" value="1"/>
</dbReference>
<gene>
    <name evidence="2" type="ORF">J6I90_10450</name>
    <name evidence="3" type="ORF">J6I92_09270</name>
</gene>
<dbReference type="Gene3D" id="2.60.200.20">
    <property type="match status" value="1"/>
</dbReference>
<dbReference type="EMBL" id="JAGGJC010000004">
    <property type="protein sequence ID" value="MDN7130060.1"/>
    <property type="molecule type" value="Genomic_DNA"/>
</dbReference>
<dbReference type="Proteomes" id="UP001169492">
    <property type="component" value="Unassembled WGS sequence"/>
</dbReference>
<organism evidence="2 5">
    <name type="scientific">Pseudidiomarina terrestris</name>
    <dbReference type="NCBI Taxonomy" id="2820060"/>
    <lineage>
        <taxon>Bacteria</taxon>
        <taxon>Pseudomonadati</taxon>
        <taxon>Pseudomonadota</taxon>
        <taxon>Gammaproteobacteria</taxon>
        <taxon>Alteromonadales</taxon>
        <taxon>Idiomarinaceae</taxon>
        <taxon>Pseudidiomarina</taxon>
    </lineage>
</organism>
<dbReference type="InterPro" id="IPR029016">
    <property type="entry name" value="GAF-like_dom_sf"/>
</dbReference>
<evidence type="ECO:0000259" key="1">
    <source>
        <dbReference type="PROSITE" id="PS50006"/>
    </source>
</evidence>
<dbReference type="InterPro" id="IPR050923">
    <property type="entry name" value="Cell_Proc_Reg/RNA_Proc"/>
</dbReference>
<dbReference type="AlphaFoldDB" id="A0AAW7R0S7"/>
<comment type="caution">
    <text evidence="2">The sequence shown here is derived from an EMBL/GenBank/DDBJ whole genome shotgun (WGS) entry which is preliminary data.</text>
</comment>
<feature type="domain" description="FHA" evidence="1">
    <location>
        <begin position="25"/>
        <end position="74"/>
    </location>
</feature>
<dbReference type="SMART" id="SM00240">
    <property type="entry name" value="FHA"/>
    <property type="match status" value="1"/>
</dbReference>
<dbReference type="Pfam" id="PF00498">
    <property type="entry name" value="FHA"/>
    <property type="match status" value="1"/>
</dbReference>
<evidence type="ECO:0000313" key="2">
    <source>
        <dbReference type="EMBL" id="MDN7125301.1"/>
    </source>
</evidence>
<dbReference type="PANTHER" id="PTHR23308">
    <property type="entry name" value="NUCLEAR INHIBITOR OF PROTEIN PHOSPHATASE-1"/>
    <property type="match status" value="1"/>
</dbReference>
<sequence>MPAIVDIVYQDRFAPQHQLFEAQSYVVGRSASCDIQVDHPTVSRRHCLLHFQNEQWQVRDLNSTNGVSVNNQRCSSSALTAETVLQVGHLNLVFAPKSAHQLAISLNRKTWAKQVFASLQSAWQQTHTIDTLLPMLQESVAQLLNSDRTALVLLDARGQLSACRGYPQWQEPAGFTGTTTLIQQAVETQKPAIANNAILHQQLGAAASVQRANIKAAMAFPIVVNQVVSAVLYADSTEHHHYFTEQDIALIESFTKMWAMELSLATIDSQINFAEQQLSQLAG</sequence>
<dbReference type="SUPFAM" id="SSF49879">
    <property type="entry name" value="SMAD/FHA domain"/>
    <property type="match status" value="1"/>
</dbReference>
<dbReference type="InterPro" id="IPR003018">
    <property type="entry name" value="GAF"/>
</dbReference>
<dbReference type="SUPFAM" id="SSF55781">
    <property type="entry name" value="GAF domain-like"/>
    <property type="match status" value="1"/>
</dbReference>
<dbReference type="Gene3D" id="3.30.450.40">
    <property type="match status" value="1"/>
</dbReference>
<dbReference type="Pfam" id="PF01590">
    <property type="entry name" value="GAF"/>
    <property type="match status" value="1"/>
</dbReference>
<keyword evidence="4" id="KW-1185">Reference proteome</keyword>
<dbReference type="CDD" id="cd00060">
    <property type="entry name" value="FHA"/>
    <property type="match status" value="1"/>
</dbReference>
<reference evidence="4 5" key="1">
    <citation type="submission" date="2021-03" db="EMBL/GenBank/DDBJ databases">
        <title>Pseudidiomarina terrestris, a new bacterium isolated from saline soil.</title>
        <authorList>
            <person name="Galisteo C."/>
            <person name="De La Haba R."/>
            <person name="Sanchez-Porro C."/>
            <person name="Ventosa A."/>
        </authorList>
    </citation>
    <scope>NUCLEOTIDE SEQUENCE [LARGE SCALE GENOMIC DNA]</scope>
    <source>
        <strain evidence="2 5">1APP75-32.1</strain>
        <strain evidence="4">1APR75-15</strain>
        <strain evidence="3">1ASR75-15</strain>
    </source>
</reference>
<dbReference type="EMBL" id="JAGGJB010000006">
    <property type="protein sequence ID" value="MDN7125301.1"/>
    <property type="molecule type" value="Genomic_DNA"/>
</dbReference>
<name>A0AAW7R0S7_9GAMM</name>
<evidence type="ECO:0000313" key="5">
    <source>
        <dbReference type="Proteomes" id="UP001169492"/>
    </source>
</evidence>
<dbReference type="RefSeq" id="WP_301774940.1">
    <property type="nucleotide sequence ID" value="NZ_JAGGJB010000006.1"/>
</dbReference>
<dbReference type="Proteomes" id="UP001169491">
    <property type="component" value="Unassembled WGS sequence"/>
</dbReference>
<proteinExistence type="predicted"/>